<organism evidence="1 2">
    <name type="scientific">Atta colombica</name>
    <dbReference type="NCBI Taxonomy" id="520822"/>
    <lineage>
        <taxon>Eukaryota</taxon>
        <taxon>Metazoa</taxon>
        <taxon>Ecdysozoa</taxon>
        <taxon>Arthropoda</taxon>
        <taxon>Hexapoda</taxon>
        <taxon>Insecta</taxon>
        <taxon>Pterygota</taxon>
        <taxon>Neoptera</taxon>
        <taxon>Endopterygota</taxon>
        <taxon>Hymenoptera</taxon>
        <taxon>Apocrita</taxon>
        <taxon>Aculeata</taxon>
        <taxon>Formicoidea</taxon>
        <taxon>Formicidae</taxon>
        <taxon>Myrmicinae</taxon>
        <taxon>Atta</taxon>
    </lineage>
</organism>
<sequence>MGQALADCVSESAYAAHRRGNGTFHVLRVKETLWPSDAHAKLKHRFAFYFSSAILGRTEYTYTPIKKLTRSNSYAPINYITLPTSDLLLMLARLPSLFYYRHVHIPQRFCYSNKKRHLYKKKSSYQTKSIDDVSKNIKSKIDILDVIKPIENNENGITDYGLKVSSRQLTAKLNNAAKEIQNPITIIKDFPNSSTAKIVSKKFDKTMITKQTEPINIKLKLKSDISPKKENLTMKNDTIINLKALNNNVNNIQEVDKNFISSNSPNLKNFPQLSQTLKKQEQFANNNIIYQDKSKQDLKSLSKINDKNECSSLITSSLTTSSEMMQKSEISGKILLKESKKNRPKSLTSIKNTLETNQEFKKLKNLTSLTSVNPSKESLNTIMIDKLPLQTKKQIQSKPFKNANMTRIANINKLSSSQTMSTSKTKDCIISKNLIDKNAKEISQSVETKRTKVRDTIAKVITENPKSKNLLPKECEENCFKAELNKEYLSRSAGSSKKPNVSISFKSAGSNMKSRSATFEVRQNLNDVDMPQYPALNVNRSNGLWINMDRPEKNILYSAWLQRSENDIKKNEKLF</sequence>
<protein>
    <submittedName>
        <fullName evidence="1">Uncharacterized protein</fullName>
    </submittedName>
</protein>
<name>A0A195BBZ1_9HYME</name>
<gene>
    <name evidence="1" type="ORF">ALC53_07877</name>
</gene>
<dbReference type="EMBL" id="KQ976530">
    <property type="protein sequence ID" value="KYM81714.1"/>
    <property type="molecule type" value="Genomic_DNA"/>
</dbReference>
<accession>A0A195BBZ1</accession>
<reference evidence="1 2" key="1">
    <citation type="submission" date="2015-09" db="EMBL/GenBank/DDBJ databases">
        <title>Atta colombica WGS genome.</title>
        <authorList>
            <person name="Nygaard S."/>
            <person name="Hu H."/>
            <person name="Boomsma J."/>
            <person name="Zhang G."/>
        </authorList>
    </citation>
    <scope>NUCLEOTIDE SEQUENCE [LARGE SCALE GENOMIC DNA]</scope>
    <source>
        <strain evidence="1">Treedump-2</strain>
        <tissue evidence="1">Whole body</tissue>
    </source>
</reference>
<evidence type="ECO:0000313" key="1">
    <source>
        <dbReference type="EMBL" id="KYM81714.1"/>
    </source>
</evidence>
<evidence type="ECO:0000313" key="2">
    <source>
        <dbReference type="Proteomes" id="UP000078540"/>
    </source>
</evidence>
<keyword evidence="2" id="KW-1185">Reference proteome</keyword>
<dbReference type="Proteomes" id="UP000078540">
    <property type="component" value="Unassembled WGS sequence"/>
</dbReference>
<dbReference type="AlphaFoldDB" id="A0A195BBZ1"/>
<proteinExistence type="predicted"/>